<gene>
    <name evidence="2" type="ORF">UU50_C0014G0012</name>
</gene>
<sequence>MSEASALLDAKKILNDIHLKSGDKVADFGAGRTGHFVFPAAQIVGDEGTVYAVDLVKEVLEMIDGRRKLFGILNLHTLWGDFEREGGVRIAEHSLDWVFVVNNVWCVKDIGVLAHEIKRVLKPEGKILVVDWLRDAQNPAAPPKEQRMEAMQVEARFLKEGITKELDLYINSTHWGIVFNQG</sequence>
<dbReference type="EMBL" id="LCAW01000014">
    <property type="protein sequence ID" value="KKR98880.1"/>
    <property type="molecule type" value="Genomic_DNA"/>
</dbReference>
<evidence type="ECO:0000313" key="3">
    <source>
        <dbReference type="Proteomes" id="UP000033930"/>
    </source>
</evidence>
<name>A0A0G0XPZ1_9BACT</name>
<keyword evidence="2" id="KW-0808">Transferase</keyword>
<dbReference type="GO" id="GO:0008168">
    <property type="term" value="F:methyltransferase activity"/>
    <property type="evidence" value="ECO:0007669"/>
    <property type="project" value="UniProtKB-KW"/>
</dbReference>
<proteinExistence type="predicted"/>
<reference evidence="2 3" key="1">
    <citation type="journal article" date="2015" name="Nature">
        <title>rRNA introns, odd ribosomes, and small enigmatic genomes across a large radiation of phyla.</title>
        <authorList>
            <person name="Brown C.T."/>
            <person name="Hug L.A."/>
            <person name="Thomas B.C."/>
            <person name="Sharon I."/>
            <person name="Castelle C.J."/>
            <person name="Singh A."/>
            <person name="Wilkins M.J."/>
            <person name="Williams K.H."/>
            <person name="Banfield J.F."/>
        </authorList>
    </citation>
    <scope>NUCLEOTIDE SEQUENCE [LARGE SCALE GENOMIC DNA]</scope>
</reference>
<comment type="caution">
    <text evidence="2">The sequence shown here is derived from an EMBL/GenBank/DDBJ whole genome shotgun (WGS) entry which is preliminary data.</text>
</comment>
<dbReference type="Proteomes" id="UP000033930">
    <property type="component" value="Unassembled WGS sequence"/>
</dbReference>
<evidence type="ECO:0000313" key="2">
    <source>
        <dbReference type="EMBL" id="KKR98880.1"/>
    </source>
</evidence>
<evidence type="ECO:0000259" key="1">
    <source>
        <dbReference type="Pfam" id="PF13847"/>
    </source>
</evidence>
<dbReference type="SUPFAM" id="SSF53335">
    <property type="entry name" value="S-adenosyl-L-methionine-dependent methyltransferases"/>
    <property type="match status" value="1"/>
</dbReference>
<dbReference type="InterPro" id="IPR025714">
    <property type="entry name" value="Methyltranfer_dom"/>
</dbReference>
<dbReference type="CDD" id="cd02440">
    <property type="entry name" value="AdoMet_MTases"/>
    <property type="match status" value="1"/>
</dbReference>
<dbReference type="Pfam" id="PF13847">
    <property type="entry name" value="Methyltransf_31"/>
    <property type="match status" value="1"/>
</dbReference>
<organism evidence="2 3">
    <name type="scientific">Candidatus Uhrbacteria bacterium GW2011_GWC1_41_20</name>
    <dbReference type="NCBI Taxonomy" id="1618983"/>
    <lineage>
        <taxon>Bacteria</taxon>
        <taxon>Candidatus Uhriibacteriota</taxon>
    </lineage>
</organism>
<feature type="domain" description="Methyltransferase" evidence="1">
    <location>
        <begin position="20"/>
        <end position="153"/>
    </location>
</feature>
<keyword evidence="2" id="KW-0489">Methyltransferase</keyword>
<dbReference type="Gene3D" id="3.40.50.150">
    <property type="entry name" value="Vaccinia Virus protein VP39"/>
    <property type="match status" value="1"/>
</dbReference>
<dbReference type="InterPro" id="IPR029063">
    <property type="entry name" value="SAM-dependent_MTases_sf"/>
</dbReference>
<accession>A0A0G0XPZ1</accession>
<protein>
    <submittedName>
        <fullName evidence="2">Methyltransferase type 11</fullName>
    </submittedName>
</protein>
<dbReference type="AlphaFoldDB" id="A0A0G0XPZ1"/>
<dbReference type="GO" id="GO:0032259">
    <property type="term" value="P:methylation"/>
    <property type="evidence" value="ECO:0007669"/>
    <property type="project" value="UniProtKB-KW"/>
</dbReference>